<dbReference type="GO" id="GO:0005697">
    <property type="term" value="C:telomerase holoenzyme complex"/>
    <property type="evidence" value="ECO:0007669"/>
    <property type="project" value="TreeGrafter"/>
</dbReference>
<dbReference type="GO" id="GO:0070034">
    <property type="term" value="F:telomerase RNA binding"/>
    <property type="evidence" value="ECO:0007669"/>
    <property type="project" value="TreeGrafter"/>
</dbReference>
<organism evidence="2 3">
    <name type="scientific">Thelonectria olida</name>
    <dbReference type="NCBI Taxonomy" id="1576542"/>
    <lineage>
        <taxon>Eukaryota</taxon>
        <taxon>Fungi</taxon>
        <taxon>Dikarya</taxon>
        <taxon>Ascomycota</taxon>
        <taxon>Pezizomycotina</taxon>
        <taxon>Sordariomycetes</taxon>
        <taxon>Hypocreomycetidae</taxon>
        <taxon>Hypocreales</taxon>
        <taxon>Nectriaceae</taxon>
        <taxon>Thelonectria</taxon>
    </lineage>
</organism>
<dbReference type="PANTHER" id="PTHR15696:SF0">
    <property type="entry name" value="TELOMERASE-BINDING PROTEIN EST1A"/>
    <property type="match status" value="1"/>
</dbReference>
<feature type="region of interest" description="Disordered" evidence="1">
    <location>
        <begin position="310"/>
        <end position="331"/>
    </location>
</feature>
<accession>A0A9P8VPU9</accession>
<dbReference type="InterPro" id="IPR011990">
    <property type="entry name" value="TPR-like_helical_dom_sf"/>
</dbReference>
<dbReference type="SUPFAM" id="SSF48452">
    <property type="entry name" value="TPR-like"/>
    <property type="match status" value="1"/>
</dbReference>
<dbReference type="EMBL" id="JAGPYM010000056">
    <property type="protein sequence ID" value="KAH6871336.1"/>
    <property type="molecule type" value="Genomic_DNA"/>
</dbReference>
<dbReference type="PANTHER" id="PTHR15696">
    <property type="entry name" value="SMG-7 SUPPRESSOR WITH MORPHOLOGICAL EFFECT ON GENITALIA PROTEIN 7"/>
    <property type="match status" value="1"/>
</dbReference>
<gene>
    <name evidence="2" type="ORF">B0T10DRAFT_466745</name>
</gene>
<evidence type="ECO:0000256" key="1">
    <source>
        <dbReference type="SAM" id="MobiDB-lite"/>
    </source>
</evidence>
<proteinExistence type="predicted"/>
<evidence type="ECO:0000313" key="2">
    <source>
        <dbReference type="EMBL" id="KAH6871336.1"/>
    </source>
</evidence>
<name>A0A9P8VPU9_9HYPO</name>
<dbReference type="GO" id="GO:0042162">
    <property type="term" value="F:telomeric DNA binding"/>
    <property type="evidence" value="ECO:0007669"/>
    <property type="project" value="TreeGrafter"/>
</dbReference>
<dbReference type="InterPro" id="IPR045153">
    <property type="entry name" value="Est1/Ebs1-like"/>
</dbReference>
<evidence type="ECO:0000313" key="3">
    <source>
        <dbReference type="Proteomes" id="UP000777438"/>
    </source>
</evidence>
<dbReference type="Proteomes" id="UP000777438">
    <property type="component" value="Unassembled WGS sequence"/>
</dbReference>
<dbReference type="AlphaFoldDB" id="A0A9P8VPU9"/>
<reference evidence="2 3" key="1">
    <citation type="journal article" date="2021" name="Nat. Commun.">
        <title>Genetic determinants of endophytism in the Arabidopsis root mycobiome.</title>
        <authorList>
            <person name="Mesny F."/>
            <person name="Miyauchi S."/>
            <person name="Thiergart T."/>
            <person name="Pickel B."/>
            <person name="Atanasova L."/>
            <person name="Karlsson M."/>
            <person name="Huettel B."/>
            <person name="Barry K.W."/>
            <person name="Haridas S."/>
            <person name="Chen C."/>
            <person name="Bauer D."/>
            <person name="Andreopoulos W."/>
            <person name="Pangilinan J."/>
            <person name="LaButti K."/>
            <person name="Riley R."/>
            <person name="Lipzen A."/>
            <person name="Clum A."/>
            <person name="Drula E."/>
            <person name="Henrissat B."/>
            <person name="Kohler A."/>
            <person name="Grigoriev I.V."/>
            <person name="Martin F.M."/>
            <person name="Hacquard S."/>
        </authorList>
    </citation>
    <scope>NUCLEOTIDE SEQUENCE [LARGE SCALE GENOMIC DNA]</scope>
    <source>
        <strain evidence="2 3">MPI-CAGE-CH-0241</strain>
    </source>
</reference>
<dbReference type="GO" id="GO:0000184">
    <property type="term" value="P:nuclear-transcribed mRNA catabolic process, nonsense-mediated decay"/>
    <property type="evidence" value="ECO:0007669"/>
    <property type="project" value="TreeGrafter"/>
</dbReference>
<comment type="caution">
    <text evidence="2">The sequence shown here is derived from an EMBL/GenBank/DDBJ whole genome shotgun (WGS) entry which is preliminary data.</text>
</comment>
<protein>
    <submittedName>
        <fullName evidence="2">Uncharacterized protein</fullName>
    </submittedName>
</protein>
<dbReference type="OrthoDB" id="2017974at2759"/>
<sequence>MIVFGAEKAGGVQSTLVLQGIRKVPHYRPPLSPLGYRGRTQRSSATLLLHEIPMCPHPFPQCQKEHYDIVRSRAGFNKSRISRIDAAFVRVHAILFSGKAKERLQEFMEEFLELLDGHIEGIKKRWLEAGYFIGISLACSLLGYGDESSVLMNAIAQKPDQADVTKEGSNISEAPPLPSEAFTKALSFAFMSNYPTTMSHIEGEYPWKLTVILLNSLSDSSRVEPRMDEGFPHPEEDELHKPLPEDYAMRGIIFTGLVCQREVDEDEKYFELSSMVEERKERILYLGYRIATHQKWLNFDESIRRFVEDSPLEPSEQEHSPRRTRMSASSSYCPPPSLAAWPLEAQCGPSNSRKVYDGTWTSTARTFALFFFGIVNSILDSHSEWTRRGTCIGLFDSEDTALSIALDLEYGACFFSCETWIQGHDWKENDNFVPDAKEVGMEREGGGILLLAIGIIQFCFVVREYTLLNGS</sequence>
<keyword evidence="3" id="KW-1185">Reference proteome</keyword>